<evidence type="ECO:0000256" key="8">
    <source>
        <dbReference type="ARBA" id="ARBA00047417"/>
    </source>
</evidence>
<proteinExistence type="inferred from homology"/>
<dbReference type="PANTHER" id="PTHR43199">
    <property type="entry name" value="GLUTATHIONE HYDROLASE"/>
    <property type="match status" value="1"/>
</dbReference>
<keyword evidence="7 11" id="KW-0012">Acyltransferase</keyword>
<dbReference type="SUPFAM" id="SSF56235">
    <property type="entry name" value="N-terminal nucleophile aminohydrolases (Ntn hydrolases)"/>
    <property type="match status" value="1"/>
</dbReference>
<evidence type="ECO:0000256" key="7">
    <source>
        <dbReference type="ARBA" id="ARBA00023315"/>
    </source>
</evidence>
<evidence type="ECO:0000256" key="10">
    <source>
        <dbReference type="PIRSR" id="PIRSR600101-2"/>
    </source>
</evidence>
<dbReference type="GO" id="GO:0103068">
    <property type="term" value="F:leukotriene C4 gamma-glutamyl transferase activity"/>
    <property type="evidence" value="ECO:0007669"/>
    <property type="project" value="UniProtKB-EC"/>
</dbReference>
<keyword evidence="5 11" id="KW-0378">Hydrolase</keyword>
<feature type="active site" description="Nucleophile" evidence="9">
    <location>
        <position position="384"/>
    </location>
</feature>
<dbReference type="NCBIfam" id="TIGR00066">
    <property type="entry name" value="g_glut_trans"/>
    <property type="match status" value="1"/>
</dbReference>
<comment type="PTM">
    <text evidence="11">Cleaved by autocatalysis into a large and a small subunit.</text>
</comment>
<comment type="pathway">
    <text evidence="11">Sulfur metabolism; glutathione metabolism.</text>
</comment>
<dbReference type="Gene3D" id="3.60.20.40">
    <property type="match status" value="1"/>
</dbReference>
<dbReference type="AlphaFoldDB" id="A0A4R5MJ38"/>
<dbReference type="Pfam" id="PF01019">
    <property type="entry name" value="G_glu_transpept"/>
    <property type="match status" value="1"/>
</dbReference>
<accession>A0A4R5MJ38</accession>
<keyword evidence="4 11" id="KW-0808">Transferase</keyword>
<dbReference type="OrthoDB" id="9781342at2"/>
<dbReference type="PROSITE" id="PS51257">
    <property type="entry name" value="PROKAR_LIPOPROTEIN"/>
    <property type="match status" value="1"/>
</dbReference>
<name>A0A4R5MJ38_9SPHI</name>
<evidence type="ECO:0000256" key="1">
    <source>
        <dbReference type="ARBA" id="ARBA00001049"/>
    </source>
</evidence>
<dbReference type="PROSITE" id="PS00462">
    <property type="entry name" value="G_GLU_TRANSPEPTIDASE"/>
    <property type="match status" value="1"/>
</dbReference>
<dbReference type="InterPro" id="IPR051792">
    <property type="entry name" value="GGT_bact"/>
</dbReference>
<evidence type="ECO:0000256" key="3">
    <source>
        <dbReference type="ARBA" id="ARBA00009381"/>
    </source>
</evidence>
<protein>
    <recommendedName>
        <fullName evidence="11">Glutathione hydrolase proenzyme</fullName>
        <ecNumber evidence="11">2.3.2.2</ecNumber>
        <ecNumber evidence="11">3.4.19.13</ecNumber>
    </recommendedName>
    <component>
        <recommendedName>
            <fullName evidence="11">Glutathione hydrolase large chain</fullName>
        </recommendedName>
    </component>
    <component>
        <recommendedName>
            <fullName evidence="11">Glutathione hydrolase small chain</fullName>
        </recommendedName>
    </component>
</protein>
<dbReference type="InterPro" id="IPR000101">
    <property type="entry name" value="GGT_peptidase"/>
</dbReference>
<dbReference type="Gene3D" id="1.10.246.130">
    <property type="match status" value="1"/>
</dbReference>
<comment type="catalytic activity">
    <reaction evidence="8 11">
        <text>an N-terminal (5-L-glutamyl)-[peptide] + an alpha-amino acid = 5-L-glutamyl amino acid + an N-terminal L-alpha-aminoacyl-[peptide]</text>
        <dbReference type="Rhea" id="RHEA:23904"/>
        <dbReference type="Rhea" id="RHEA-COMP:9780"/>
        <dbReference type="Rhea" id="RHEA-COMP:9795"/>
        <dbReference type="ChEBI" id="CHEBI:77644"/>
        <dbReference type="ChEBI" id="CHEBI:78597"/>
        <dbReference type="ChEBI" id="CHEBI:78599"/>
        <dbReference type="ChEBI" id="CHEBI:78608"/>
        <dbReference type="EC" id="2.3.2.2"/>
    </reaction>
</comment>
<comment type="catalytic activity">
    <reaction evidence="2 11">
        <text>glutathione + H2O = L-cysteinylglycine + L-glutamate</text>
        <dbReference type="Rhea" id="RHEA:28807"/>
        <dbReference type="ChEBI" id="CHEBI:15377"/>
        <dbReference type="ChEBI" id="CHEBI:29985"/>
        <dbReference type="ChEBI" id="CHEBI:57925"/>
        <dbReference type="ChEBI" id="CHEBI:61694"/>
        <dbReference type="EC" id="3.4.19.13"/>
    </reaction>
</comment>
<comment type="catalytic activity">
    <reaction evidence="1 11">
        <text>an S-substituted glutathione + H2O = an S-substituted L-cysteinylglycine + L-glutamate</text>
        <dbReference type="Rhea" id="RHEA:59468"/>
        <dbReference type="ChEBI" id="CHEBI:15377"/>
        <dbReference type="ChEBI" id="CHEBI:29985"/>
        <dbReference type="ChEBI" id="CHEBI:90779"/>
        <dbReference type="ChEBI" id="CHEBI:143103"/>
        <dbReference type="EC" id="3.4.19.13"/>
    </reaction>
</comment>
<evidence type="ECO:0000256" key="6">
    <source>
        <dbReference type="ARBA" id="ARBA00023145"/>
    </source>
</evidence>
<feature type="binding site" evidence="10">
    <location>
        <begin position="402"/>
        <end position="404"/>
    </location>
    <ligand>
        <name>L-glutamate</name>
        <dbReference type="ChEBI" id="CHEBI:29985"/>
    </ligand>
</feature>
<dbReference type="GO" id="GO:0006750">
    <property type="term" value="P:glutathione biosynthetic process"/>
    <property type="evidence" value="ECO:0007669"/>
    <property type="project" value="UniProtKB-KW"/>
</dbReference>
<dbReference type="InterPro" id="IPR029055">
    <property type="entry name" value="Ntn_hydrolases_N"/>
</dbReference>
<organism evidence="12 13">
    <name type="scientific">Pedobacter changchengzhani</name>
    <dbReference type="NCBI Taxonomy" id="2529274"/>
    <lineage>
        <taxon>Bacteria</taxon>
        <taxon>Pseudomonadati</taxon>
        <taxon>Bacteroidota</taxon>
        <taxon>Sphingobacteriia</taxon>
        <taxon>Sphingobacteriales</taxon>
        <taxon>Sphingobacteriaceae</taxon>
        <taxon>Pedobacter</taxon>
    </lineage>
</organism>
<feature type="binding site" evidence="10">
    <location>
        <position position="108"/>
    </location>
    <ligand>
        <name>L-glutamate</name>
        <dbReference type="ChEBI" id="CHEBI:29985"/>
    </ligand>
</feature>
<evidence type="ECO:0000256" key="11">
    <source>
        <dbReference type="RuleBase" id="RU368036"/>
    </source>
</evidence>
<evidence type="ECO:0000313" key="13">
    <source>
        <dbReference type="Proteomes" id="UP000295668"/>
    </source>
</evidence>
<reference evidence="12 13" key="1">
    <citation type="submission" date="2019-02" db="EMBL/GenBank/DDBJ databases">
        <title>Pedobacter sp. nov., a novel speices isolated from soil of pinguins habitat in Antarcitica.</title>
        <authorList>
            <person name="He R.-H."/>
        </authorList>
    </citation>
    <scope>NUCLEOTIDE SEQUENCE [LARGE SCALE GENOMIC DNA]</scope>
    <source>
        <strain evidence="12 13">E01020</strain>
    </source>
</reference>
<dbReference type="RefSeq" id="WP_133263326.1">
    <property type="nucleotide sequence ID" value="NZ_SJCY01000010.1"/>
</dbReference>
<sequence>MQRIIKLKTFRILTLGLLAVIGFSYGCASGQLGKKNSDEFKNGMVVSAHPEASKVGIDILKKGGNAVDAAVAVQFALAVVYPNAGNIGGGGFMVYRSAKGEVNALDYREKAPANASRDMYLDASGNPIVDKSLYGHLAAGVPGSVDGMVEAHKKYGKLTWAQVVQPAIDLAQNGFKITKRQAGELNELHQKFTTFNPNGAAFIKLEGTWAPDDVLVQLELANTLKLIRDKGRAGFYEGTVADNIVAEMKRGNGLMTKDDLKNYHATWRKPVVGNYRGYKIITMPPTSSGGIALIQLLQSVAPYPLKRWGYNTDSTVQLVVEAERRVYADRAKHLGDPDFYNVPQDQLIKKSYNKDRMATFNWNVATPSSEVLAGVVNAKEHEETTHFSIVDKEGNAVSITTTLNGSYGSLVTVNGAGFLLNNEMDDFSVKPGAPNMYGLVGGEANAIAPNKRMLSSMTPTVIEKDGKLFMVVGTPGGSTIITSVFQTIINVIDFDMTMQQAVAAKKFHHQWLPDEVFVEKDALDPTTTKKLEAKGYKITPRGPIGRVDAILRTKWGYYQSGADPRGDDVAIGY</sequence>
<keyword evidence="11" id="KW-0317">Glutathione biosynthesis</keyword>
<dbReference type="GO" id="GO:0036374">
    <property type="term" value="F:glutathione hydrolase activity"/>
    <property type="evidence" value="ECO:0007669"/>
    <property type="project" value="UniProtKB-UniRule"/>
</dbReference>
<comment type="similarity">
    <text evidence="3 11">Belongs to the gamma-glutamyltransferase family.</text>
</comment>
<dbReference type="InterPro" id="IPR055262">
    <property type="entry name" value="GGT_CS"/>
</dbReference>
<dbReference type="InterPro" id="IPR043138">
    <property type="entry name" value="GGT_lsub"/>
</dbReference>
<dbReference type="GO" id="GO:0006751">
    <property type="term" value="P:glutathione catabolic process"/>
    <property type="evidence" value="ECO:0007669"/>
    <property type="project" value="UniProtKB-UniRule"/>
</dbReference>
<dbReference type="Proteomes" id="UP000295668">
    <property type="component" value="Unassembled WGS sequence"/>
</dbReference>
<feature type="binding site" evidence="10">
    <location>
        <position position="426"/>
    </location>
    <ligand>
        <name>L-glutamate</name>
        <dbReference type="ChEBI" id="CHEBI:29985"/>
    </ligand>
</feature>
<dbReference type="UniPathway" id="UPA00204"/>
<dbReference type="EMBL" id="SJCY01000010">
    <property type="protein sequence ID" value="TDG35396.1"/>
    <property type="molecule type" value="Genomic_DNA"/>
</dbReference>
<dbReference type="PRINTS" id="PR01210">
    <property type="entry name" value="GGTRANSPTASE"/>
</dbReference>
<comment type="caution">
    <text evidence="12">The sequence shown here is derived from an EMBL/GenBank/DDBJ whole genome shotgun (WGS) entry which is preliminary data.</text>
</comment>
<evidence type="ECO:0000313" key="12">
    <source>
        <dbReference type="EMBL" id="TDG35396.1"/>
    </source>
</evidence>
<dbReference type="PANTHER" id="PTHR43199:SF1">
    <property type="entry name" value="GLUTATHIONE HYDROLASE PROENZYME"/>
    <property type="match status" value="1"/>
</dbReference>
<feature type="binding site" evidence="10">
    <location>
        <position position="477"/>
    </location>
    <ligand>
        <name>L-glutamate</name>
        <dbReference type="ChEBI" id="CHEBI:29985"/>
    </ligand>
</feature>
<comment type="subunit">
    <text evidence="11">This enzyme consists of two polypeptide chains, which are synthesized in precursor form from a single polypeptide.</text>
</comment>
<keyword evidence="13" id="KW-1185">Reference proteome</keyword>
<keyword evidence="6 11" id="KW-0865">Zymogen</keyword>
<feature type="binding site" evidence="10">
    <location>
        <begin position="455"/>
        <end position="456"/>
    </location>
    <ligand>
        <name>L-glutamate</name>
        <dbReference type="ChEBI" id="CHEBI:29985"/>
    </ligand>
</feature>
<dbReference type="EC" id="3.4.19.13" evidence="11"/>
<evidence type="ECO:0000256" key="9">
    <source>
        <dbReference type="PIRSR" id="PIRSR600101-1"/>
    </source>
</evidence>
<gene>
    <name evidence="12" type="primary">ggt</name>
    <name evidence="12" type="ORF">EZJ43_13945</name>
</gene>
<evidence type="ECO:0000256" key="5">
    <source>
        <dbReference type="ARBA" id="ARBA00022801"/>
    </source>
</evidence>
<dbReference type="EC" id="2.3.2.2" evidence="11"/>
<evidence type="ECO:0000256" key="4">
    <source>
        <dbReference type="ARBA" id="ARBA00022679"/>
    </source>
</evidence>
<dbReference type="InterPro" id="IPR043137">
    <property type="entry name" value="GGT_ssub_C"/>
</dbReference>
<evidence type="ECO:0000256" key="2">
    <source>
        <dbReference type="ARBA" id="ARBA00001089"/>
    </source>
</evidence>